<dbReference type="PANTHER" id="PTHR34491">
    <property type="entry name" value="A-TYPE INCLUSION PROTEIN, PUTATIVE-RELATED"/>
    <property type="match status" value="1"/>
</dbReference>
<feature type="compositionally biased region" description="Low complexity" evidence="1">
    <location>
        <begin position="1413"/>
        <end position="1431"/>
    </location>
</feature>
<feature type="compositionally biased region" description="Basic and acidic residues" evidence="1">
    <location>
        <begin position="158"/>
        <end position="180"/>
    </location>
</feature>
<dbReference type="SUPFAM" id="SSF53098">
    <property type="entry name" value="Ribonuclease H-like"/>
    <property type="match status" value="1"/>
</dbReference>
<organism evidence="3 4">
    <name type="scientific">Symbiodinium microadriaticum</name>
    <name type="common">Dinoflagellate</name>
    <name type="synonym">Zooxanthella microadriatica</name>
    <dbReference type="NCBI Taxonomy" id="2951"/>
    <lineage>
        <taxon>Eukaryota</taxon>
        <taxon>Sar</taxon>
        <taxon>Alveolata</taxon>
        <taxon>Dinophyceae</taxon>
        <taxon>Suessiales</taxon>
        <taxon>Symbiodiniaceae</taxon>
        <taxon>Symbiodinium</taxon>
    </lineage>
</organism>
<dbReference type="InterPro" id="IPR012337">
    <property type="entry name" value="RNaseH-like_sf"/>
</dbReference>
<feature type="region of interest" description="Disordered" evidence="1">
    <location>
        <begin position="158"/>
        <end position="228"/>
    </location>
</feature>
<keyword evidence="4" id="KW-1185">Reference proteome</keyword>
<dbReference type="InterPro" id="IPR001584">
    <property type="entry name" value="Integrase_cat-core"/>
</dbReference>
<dbReference type="GO" id="GO:0003676">
    <property type="term" value="F:nucleic acid binding"/>
    <property type="evidence" value="ECO:0007669"/>
    <property type="project" value="InterPro"/>
</dbReference>
<name>A0A1Q9DFI1_SYMMI</name>
<feature type="domain" description="Integrase catalytic" evidence="2">
    <location>
        <begin position="292"/>
        <end position="475"/>
    </location>
</feature>
<feature type="compositionally biased region" description="Basic and acidic residues" evidence="1">
    <location>
        <begin position="1432"/>
        <end position="1444"/>
    </location>
</feature>
<dbReference type="Proteomes" id="UP000186817">
    <property type="component" value="Unassembled WGS sequence"/>
</dbReference>
<proteinExistence type="predicted"/>
<evidence type="ECO:0000259" key="2">
    <source>
        <dbReference type="PROSITE" id="PS50994"/>
    </source>
</evidence>
<protein>
    <submittedName>
        <fullName evidence="3">Copia protein</fullName>
    </submittedName>
</protein>
<sequence>MPYVKKAELVEILAGLGETASVKWTREQIMLRIQELEEETEKKPKEDSDENKLGLELTMNETVEKLKVKAEGAPAQRAAARGDELMGFGKHAGLTFSQVMLNHHDYVTWAVTSYHEGQGQLALGAFREVVPQPQRPPLDSEEGTCLDVSSLGGFQLEHQDEGAQREPCKKLPDTGRRHADLGTVPPTVGSCSWMAATPPNSDSVLKTPDEAASDPDSEELQSMEDNDGERIKALEEELQELRRKRNQKSSRSCVGVGTEEHGLEPATVLAVCGGGEVDVQSVEVGEDAEEGEAQAPQATLHGISKKWETLLVDCGYWRHPSSQESWLFLMSIDEGSRLRVGQLLKTGSRAKIVTDDVEKFLLERWFPLFGKPSVLRTDAESPLRSKQLDDFLAVQGIQLDHVPPEAHWQMSPVERAIQSTKDIMWKLSGEYPEMEVQELFCRALWAQNHRDMYLGYSPLQHAFARTPQDERSIGEQVLHDLPVLTEAGVSAEHGHNVHAMRVAETAFLDEQARERIRRAEAAGHRKMKHFCPGDLVYAWRKVVGRQDGNKNFTAGRFVGPFRVLAAETRSGEEELRPSQCVWLYRGNRLTRAAPQQLRAATPREEAWNELVDPRSEVPWTIHQILADSKHKTYDDAIPDAEQMPECVDPGEDHQETQGEPRLRLRHRRREAKRPRAADFFHALGNFGRPKQPKTSDAEAHATLPAHRIDAQRRTLAVEHCFEAVGAPRRLPREHELSRSPCNYWQQEDAAISIDIPLPQWTDPQCKEMMRDMSAFVVKQIRRRNVELSEKCLSAEEREEFQKAKGKEVNNYVSSRVFSLLPSNLKPDMHQAMSMRWILTWKTDESGGKKAKARCVILGYQDPQYEHRPTASPTMSRTTRQIFLQECANHRFKVYKGDVSGAFFLQGRDFEREMFCIPAEEICTAMGAPPGSIMRLNKAAYGLVQAPLEWFLTISNFLEDLGFERQKSDPCCWGLFNKLREPQGWICGHVDDFLFGGNESSELWQQTIQKIKERFRWQEWESQKFTQCGVVIEQNNDGFVLSQEHFLDDVQEIHLPSQRFQEQELPVTESERQQMRSVLGCLSWYAYQTGYHLSGPVGLMLSQGSKATVADVIAVNKLLKRARTKRHHRVRVHRHEGPLHLACWVDASHANRPDGSSTKGIFVGWSTDRLLEGELAKVTPLSWQGAKIQRTCRSPASAETRAAVDGEDELYAVRLQVAEFEGQIINLRDIDSAVQEISSSLISDSKCLYDRLQQTALTLRGEEKRSDIESLRLKEAERPVMNLVTSKNFIVANAVEVILAAPKKLPEGSRDYLKKELVSRVVVPCFCAFHSHPLCRDMARYLSVIALLVGLAAAVREETHQEAFLEEGLDQEMKLVPAKISKAIRRAGRHAQEAMQAAEEKKANMTQAKALATQKASEASELQAASSKAMEAAAEKRDEAQKKKTEAEQAVLEQVQADQALTAALQEVKDKEADLTSKEAQYREFMKEVNKKIQDLVDDKIKANEALDKLREELDAKQDKAVALKADKAAKVTDPTLLDSTPQSVVKVLDDDDLFRTVAFSRKGSSPPPRP</sequence>
<evidence type="ECO:0000313" key="3">
    <source>
        <dbReference type="EMBL" id="OLP93936.1"/>
    </source>
</evidence>
<dbReference type="InterPro" id="IPR043502">
    <property type="entry name" value="DNA/RNA_pol_sf"/>
</dbReference>
<gene>
    <name evidence="3" type="primary">GIP</name>
    <name evidence="3" type="ORF">AK812_SmicGene24123</name>
</gene>
<dbReference type="Pfam" id="PF07727">
    <property type="entry name" value="RVT_2"/>
    <property type="match status" value="1"/>
</dbReference>
<dbReference type="InterPro" id="IPR036397">
    <property type="entry name" value="RNaseH_sf"/>
</dbReference>
<evidence type="ECO:0000313" key="4">
    <source>
        <dbReference type="Proteomes" id="UP000186817"/>
    </source>
</evidence>
<evidence type="ECO:0000256" key="1">
    <source>
        <dbReference type="SAM" id="MobiDB-lite"/>
    </source>
</evidence>
<dbReference type="Gene3D" id="3.30.420.10">
    <property type="entry name" value="Ribonuclease H-like superfamily/Ribonuclease H"/>
    <property type="match status" value="1"/>
</dbReference>
<feature type="compositionally biased region" description="Acidic residues" evidence="1">
    <location>
        <begin position="211"/>
        <end position="227"/>
    </location>
</feature>
<accession>A0A1Q9DFI1</accession>
<feature type="region of interest" description="Disordered" evidence="1">
    <location>
        <begin position="1406"/>
        <end position="1444"/>
    </location>
</feature>
<comment type="caution">
    <text evidence="3">The sequence shown here is derived from an EMBL/GenBank/DDBJ whole genome shotgun (WGS) entry which is preliminary data.</text>
</comment>
<dbReference type="PROSITE" id="PS50994">
    <property type="entry name" value="INTEGRASE"/>
    <property type="match status" value="1"/>
</dbReference>
<dbReference type="SUPFAM" id="SSF56672">
    <property type="entry name" value="DNA/RNA polymerases"/>
    <property type="match status" value="1"/>
</dbReference>
<dbReference type="InterPro" id="IPR013103">
    <property type="entry name" value="RVT_2"/>
</dbReference>
<dbReference type="GO" id="GO:0015074">
    <property type="term" value="P:DNA integration"/>
    <property type="evidence" value="ECO:0007669"/>
    <property type="project" value="InterPro"/>
</dbReference>
<dbReference type="OrthoDB" id="3054497at2759"/>
<dbReference type="EMBL" id="LSRX01000564">
    <property type="protein sequence ID" value="OLP93936.1"/>
    <property type="molecule type" value="Genomic_DNA"/>
</dbReference>
<dbReference type="PANTHER" id="PTHR34491:SF74">
    <property type="entry name" value="DUF4456 DOMAIN-CONTAINING PROTEIN"/>
    <property type="match status" value="1"/>
</dbReference>
<reference evidence="3 4" key="1">
    <citation type="submission" date="2016-02" db="EMBL/GenBank/DDBJ databases">
        <title>Genome analysis of coral dinoflagellate symbionts highlights evolutionary adaptations to a symbiotic lifestyle.</title>
        <authorList>
            <person name="Aranda M."/>
            <person name="Li Y."/>
            <person name="Liew Y.J."/>
            <person name="Baumgarten S."/>
            <person name="Simakov O."/>
            <person name="Wilson M."/>
            <person name="Piel J."/>
            <person name="Ashoor H."/>
            <person name="Bougouffa S."/>
            <person name="Bajic V.B."/>
            <person name="Ryu T."/>
            <person name="Ravasi T."/>
            <person name="Bayer T."/>
            <person name="Micklem G."/>
            <person name="Kim H."/>
            <person name="Bhak J."/>
            <person name="Lajeunesse T.C."/>
            <person name="Voolstra C.R."/>
        </authorList>
    </citation>
    <scope>NUCLEOTIDE SEQUENCE [LARGE SCALE GENOMIC DNA]</scope>
    <source>
        <strain evidence="3 4">CCMP2467</strain>
    </source>
</reference>